<feature type="compositionally biased region" description="Basic and acidic residues" evidence="6">
    <location>
        <begin position="58"/>
        <end position="85"/>
    </location>
</feature>
<feature type="domain" description="CCHC-type" evidence="8">
    <location>
        <begin position="416"/>
        <end position="431"/>
    </location>
</feature>
<dbReference type="SUPFAM" id="SSF50630">
    <property type="entry name" value="Acid proteases"/>
    <property type="match status" value="1"/>
</dbReference>
<dbReference type="InterPro" id="IPR021109">
    <property type="entry name" value="Peptidase_aspartic_dom_sf"/>
</dbReference>
<sequence length="1385" mass="157232">MSRRHHHHMQPYDYDRFTDHSRESRDRDRDQARGIEYQDDSLSSINSDEESYLNHPHTSKDKKTNFYNVKSEHSKSNKTEKNANESYHQKEVTVQAHVASNSDATAERLSRLESMLEQLIKRGKSPSAKPQAAAHPPEKSSGEKRSGQFCLEPRRHDFTTSMWINKIQDVSIQNNWDEKTTLQYMGSQMSGIIKAWYNNLPNYDYTWPEWKILITKVFPDNTDFVTTLKRLVTRLKQADESMTTYYFSKMYLIDACKITGEDAVSCLIDGLNNQVIQEQAKAQNFLTPETLYSQFLMVLPEYSVDYSPSVAPTTDSVLNSWYYQDQEEDLHVEEAEAQVAVPEEEMFEYDKDDRNQVFDYRNQTITTSFHGNEEVARSLKSPAKRTGTVHSRLDKRFIKPNNFKHHNKIPIAAKVCTICSHRGHLARNCRKADKILCSRLTSRESRKCFYKDCAVNRRTLDAFVDTGCTTVTIREREARDLELLVEPTSDRIEVYGGGSVPALGETEFVLELDSVRARVRAAVVPDHAQNVSVIVGQAFLNQKNVCVLLQNETLKVYEAPAYNCAQSCSFGEMSVFRAEFCKQREGDRYHGLGPSLAWKEGSFDRKYFWGPFWTKVDASAIQEDNATAFSRVFGFQRSRIKLEDFTTGGNFGWSTFKKNLQFLGIRIVFRNFRIVVQNFRSVFQNFRIIFQAFRIVSQKNFTLGSFRRRLGNTVRDCIMADIAFFQTASDPHIPPCCTNYAPDGHDRVRTRARPMRYRWVPWVSQVTAATAPPSSSNDRFALVINVVSIESDNTCQFSRNVKFFATTIYLISLSLRSAVQIRADLLTCKTAFSVDPNQIRRWTNPGPRGTNPITQKNIRGNRIVQLPPGFHVVVCSVRSMTSTTTSTTSVSSVAAALVTGINATAAVMGPADQVHSAPSEPIFLQTKLAQGIAGVFVWAALFVTCTQVSPRPGADVGAGKTGGSRRQKRFDGEQPDGSLLSEAVSRFSGGDYARRRRKMAFREIYHHLRWYTNPTEQRWIVRILFIVPIYATYSWISLLFFNSESYYVYFFTVRDCYEAFVIYNFLSLCYEYLGGEGNIMSEIRGKPIRSSCLYGTCCLNGKTYTIGFLRFCKQATLQFCLVKPLMAFVIIFLQAFGHYRDGDWSPDGGYIYITIIYNISVSLALYGLFLFYFATRDLLTPFEPVLKFCTVKSVIFLSFWQGVGLAILEKADVISPIIDSNGTRTSAGTVSAGYQNFLICIEMFCAAIALRYAFPYRVYAQGCVTDSRGRSVTMQSISSSLKETMNPKDIMTDAIHNFHPQYQQYTQYSSGGKNGRGMRLSTYDPDDPMSPSGGGGAPVLQQSGQPVEAPDHRGTARLHHLAELHREDDAAELRRGQLNHPPMIN</sequence>
<feature type="region of interest" description="Disordered" evidence="6">
    <location>
        <begin position="1"/>
        <end position="85"/>
    </location>
</feature>
<evidence type="ECO:0000313" key="10">
    <source>
        <dbReference type="Proteomes" id="UP000719412"/>
    </source>
</evidence>
<proteinExistence type="predicted"/>
<feature type="compositionally biased region" description="Basic and acidic residues" evidence="6">
    <location>
        <begin position="136"/>
        <end position="148"/>
    </location>
</feature>
<feature type="compositionally biased region" description="Basic and acidic residues" evidence="6">
    <location>
        <begin position="13"/>
        <end position="33"/>
    </location>
</feature>
<feature type="transmembrane region" description="Helical" evidence="7">
    <location>
        <begin position="1185"/>
        <end position="1208"/>
    </location>
</feature>
<dbReference type="GO" id="GO:0016020">
    <property type="term" value="C:membrane"/>
    <property type="evidence" value="ECO:0007669"/>
    <property type="project" value="UniProtKB-SubCell"/>
</dbReference>
<comment type="caution">
    <text evidence="9">The sequence shown here is derived from an EMBL/GenBank/DDBJ whole genome shotgun (WGS) entry which is preliminary data.</text>
</comment>
<dbReference type="EMBL" id="JABDTM020027500">
    <property type="protein sequence ID" value="KAH0810403.1"/>
    <property type="molecule type" value="Genomic_DNA"/>
</dbReference>
<gene>
    <name evidence="9" type="ORF">GEV33_012389</name>
</gene>
<evidence type="ECO:0000313" key="9">
    <source>
        <dbReference type="EMBL" id="KAH0810403.1"/>
    </source>
</evidence>
<accession>A0A8J6H9C4</accession>
<keyword evidence="5" id="KW-0862">Zinc</keyword>
<feature type="transmembrane region" description="Helical" evidence="7">
    <location>
        <begin position="1019"/>
        <end position="1041"/>
    </location>
</feature>
<keyword evidence="5" id="KW-0479">Metal-binding</keyword>
<feature type="transmembrane region" description="Helical" evidence="7">
    <location>
        <begin position="1149"/>
        <end position="1173"/>
    </location>
</feature>
<organism evidence="9 10">
    <name type="scientific">Tenebrio molitor</name>
    <name type="common">Yellow mealworm beetle</name>
    <dbReference type="NCBI Taxonomy" id="7067"/>
    <lineage>
        <taxon>Eukaryota</taxon>
        <taxon>Metazoa</taxon>
        <taxon>Ecdysozoa</taxon>
        <taxon>Arthropoda</taxon>
        <taxon>Hexapoda</taxon>
        <taxon>Insecta</taxon>
        <taxon>Pterygota</taxon>
        <taxon>Neoptera</taxon>
        <taxon>Endopterygota</taxon>
        <taxon>Coleoptera</taxon>
        <taxon>Polyphaga</taxon>
        <taxon>Cucujiformia</taxon>
        <taxon>Tenebrionidae</taxon>
        <taxon>Tenebrio</taxon>
    </lineage>
</organism>
<keyword evidence="2 7" id="KW-0812">Transmembrane</keyword>
<keyword evidence="10" id="KW-1185">Reference proteome</keyword>
<feature type="transmembrane region" description="Helical" evidence="7">
    <location>
        <begin position="1119"/>
        <end position="1137"/>
    </location>
</feature>
<dbReference type="Pfam" id="PF03619">
    <property type="entry name" value="Solute_trans_a"/>
    <property type="match status" value="1"/>
</dbReference>
<comment type="subcellular location">
    <subcellularLocation>
        <location evidence="1">Membrane</location>
        <topology evidence="1">Multi-pass membrane protein</topology>
    </subcellularLocation>
</comment>
<dbReference type="SMART" id="SM01417">
    <property type="entry name" value="Solute_trans_a"/>
    <property type="match status" value="1"/>
</dbReference>
<dbReference type="GO" id="GO:0008270">
    <property type="term" value="F:zinc ion binding"/>
    <property type="evidence" value="ECO:0007669"/>
    <property type="project" value="UniProtKB-KW"/>
</dbReference>
<evidence type="ECO:0000256" key="5">
    <source>
        <dbReference type="PROSITE-ProRule" id="PRU00047"/>
    </source>
</evidence>
<dbReference type="PROSITE" id="PS50158">
    <property type="entry name" value="ZF_CCHC"/>
    <property type="match status" value="1"/>
</dbReference>
<feature type="region of interest" description="Disordered" evidence="6">
    <location>
        <begin position="122"/>
        <end position="148"/>
    </location>
</feature>
<evidence type="ECO:0000259" key="8">
    <source>
        <dbReference type="PROSITE" id="PS50158"/>
    </source>
</evidence>
<dbReference type="InterPro" id="IPR001878">
    <property type="entry name" value="Znf_CCHC"/>
</dbReference>
<dbReference type="Gene3D" id="2.40.70.10">
    <property type="entry name" value="Acid Proteases"/>
    <property type="match status" value="1"/>
</dbReference>
<evidence type="ECO:0000256" key="7">
    <source>
        <dbReference type="SAM" id="Phobius"/>
    </source>
</evidence>
<keyword evidence="3 7" id="KW-1133">Transmembrane helix</keyword>
<evidence type="ECO:0000256" key="4">
    <source>
        <dbReference type="ARBA" id="ARBA00023136"/>
    </source>
</evidence>
<dbReference type="GO" id="GO:0003676">
    <property type="term" value="F:nucleic acid binding"/>
    <property type="evidence" value="ECO:0007669"/>
    <property type="project" value="InterPro"/>
</dbReference>
<dbReference type="PANTHER" id="PTHR23423">
    <property type="entry name" value="ORGANIC SOLUTE TRANSPORTER-RELATED"/>
    <property type="match status" value="1"/>
</dbReference>
<reference evidence="9" key="2">
    <citation type="submission" date="2021-08" db="EMBL/GenBank/DDBJ databases">
        <authorList>
            <person name="Eriksson T."/>
        </authorList>
    </citation>
    <scope>NUCLEOTIDE SEQUENCE</scope>
    <source>
        <strain evidence="9">Stoneville</strain>
        <tissue evidence="9">Whole head</tissue>
    </source>
</reference>
<reference evidence="9" key="1">
    <citation type="journal article" date="2020" name="J Insects Food Feed">
        <title>The yellow mealworm (Tenebrio molitor) genome: a resource for the emerging insects as food and feed industry.</title>
        <authorList>
            <person name="Eriksson T."/>
            <person name="Andere A."/>
            <person name="Kelstrup H."/>
            <person name="Emery V."/>
            <person name="Picard C."/>
        </authorList>
    </citation>
    <scope>NUCLEOTIDE SEQUENCE</scope>
    <source>
        <strain evidence="9">Stoneville</strain>
        <tissue evidence="9">Whole head</tissue>
    </source>
</reference>
<evidence type="ECO:0000256" key="3">
    <source>
        <dbReference type="ARBA" id="ARBA00022989"/>
    </source>
</evidence>
<dbReference type="Pfam" id="PF13975">
    <property type="entry name" value="gag-asp_proteas"/>
    <property type="match status" value="1"/>
</dbReference>
<evidence type="ECO:0000256" key="1">
    <source>
        <dbReference type="ARBA" id="ARBA00004141"/>
    </source>
</evidence>
<keyword evidence="4 7" id="KW-0472">Membrane</keyword>
<keyword evidence="5" id="KW-0863">Zinc-finger</keyword>
<dbReference type="Proteomes" id="UP000719412">
    <property type="component" value="Unassembled WGS sequence"/>
</dbReference>
<feature type="region of interest" description="Disordered" evidence="6">
    <location>
        <begin position="953"/>
        <end position="977"/>
    </location>
</feature>
<protein>
    <recommendedName>
        <fullName evidence="8">CCHC-type domain-containing protein</fullName>
    </recommendedName>
</protein>
<feature type="region of interest" description="Disordered" evidence="6">
    <location>
        <begin position="1308"/>
        <end position="1352"/>
    </location>
</feature>
<name>A0A8J6H9C4_TENMO</name>
<evidence type="ECO:0000256" key="6">
    <source>
        <dbReference type="SAM" id="MobiDB-lite"/>
    </source>
</evidence>
<evidence type="ECO:0000256" key="2">
    <source>
        <dbReference type="ARBA" id="ARBA00022692"/>
    </source>
</evidence>
<dbReference type="InterPro" id="IPR005178">
    <property type="entry name" value="Ostalpha/TMEM184C"/>
</dbReference>